<dbReference type="OrthoDB" id="9766487at2"/>
<keyword evidence="1 6" id="KW-0645">Protease</keyword>
<evidence type="ECO:0000259" key="7">
    <source>
        <dbReference type="Pfam" id="PF01432"/>
    </source>
</evidence>
<reference evidence="9 10" key="1">
    <citation type="journal article" date="2019" name="PLoS ONE">
        <title>Pup mortality in New Zealand sea lions (Phocarctos hookeri) at Enderby Island, Auckland Islands, 2013-18.</title>
        <authorList>
            <person name="Michael S.A."/>
            <person name="Hayman D.T.S."/>
            <person name="Gray R."/>
            <person name="Zhang J."/>
            <person name="Rogers L."/>
            <person name="Roe W.D."/>
        </authorList>
    </citation>
    <scope>NUCLEOTIDE SEQUENCE [LARGE SCALE GENOMIC DNA]</scope>
    <source>
        <strain evidence="9 10">SM868</strain>
    </source>
</reference>
<proteinExistence type="inferred from homology"/>
<evidence type="ECO:0000256" key="6">
    <source>
        <dbReference type="RuleBase" id="RU368091"/>
    </source>
</evidence>
<dbReference type="GO" id="GO:0046872">
    <property type="term" value="F:metal ion binding"/>
    <property type="evidence" value="ECO:0007669"/>
    <property type="project" value="UniProtKB-UniRule"/>
</dbReference>
<dbReference type="InterPro" id="IPR045090">
    <property type="entry name" value="Pept_M3A_M3B"/>
</dbReference>
<dbReference type="Pfam" id="PF08439">
    <property type="entry name" value="Peptidase_M3_N"/>
    <property type="match status" value="1"/>
</dbReference>
<dbReference type="GO" id="GO:0006508">
    <property type="term" value="P:proteolysis"/>
    <property type="evidence" value="ECO:0007669"/>
    <property type="project" value="UniProtKB-KW"/>
</dbReference>
<dbReference type="InterPro" id="IPR042088">
    <property type="entry name" value="OligoPept_F_C"/>
</dbReference>
<evidence type="ECO:0000256" key="1">
    <source>
        <dbReference type="ARBA" id="ARBA00022670"/>
    </source>
</evidence>
<keyword evidence="10" id="KW-1185">Reference proteome</keyword>
<dbReference type="EC" id="3.4.24.-" evidence="6"/>
<dbReference type="InterPro" id="IPR013647">
    <property type="entry name" value="OligopepF_N_dom"/>
</dbReference>
<comment type="cofactor">
    <cofactor evidence="6">
        <name>Zn(2+)</name>
        <dbReference type="ChEBI" id="CHEBI:29105"/>
    </cofactor>
    <text evidence="6">Binds 1 zinc ion.</text>
</comment>
<evidence type="ECO:0000256" key="4">
    <source>
        <dbReference type="ARBA" id="ARBA00022833"/>
    </source>
</evidence>
<dbReference type="GO" id="GO:0006518">
    <property type="term" value="P:peptide metabolic process"/>
    <property type="evidence" value="ECO:0007669"/>
    <property type="project" value="TreeGrafter"/>
</dbReference>
<dbReference type="Proteomes" id="UP000442109">
    <property type="component" value="Unassembled WGS sequence"/>
</dbReference>
<sequence>MTTQALPKRSDVPNHLTWDMTALYATPEDFYADLDKAGKLTNELTSESMLNLTDAASIVHLLQTYEAYLTILSKAGTYAGAQSAVDMSDSELQIRARDFDSETAKLNSQTAIVAQTLKQADEAVIKQAMADNDKYRAFLADLLAQKPYTLSLELETALMSLSPVLDLPYQNYEQCKLADMTFPDFEANGQSYPLSFSAFENEYETAVDTEFRRNAFKAFSKRLRESQHTIASNYLTQVKKEKIMADMRGYDSVFDYLLHDQKVSRAMYDEHIDTIMQHLAPPMRRYAKLLQTANGIDKMTFADLKVPLDANFVTQVSIEEAKQYCVDALSLLGTDYTEMVKRSFEERWYDFAQNQGKSTGGFCASPYGEHSYVLMSWTHNLGDVFTLIHEIGHAGHFYNAGQTQNYLSYEPSLYFIEAPSTCNELLLGHHLLQQNTDDKAFQRYVVSSLLSNTYYHNFVTHYLEAHFQREVYRAVDAGKNLSTEDLHQLMQSTLQQFWGDAVEIDEDAALTWMRQPHYYLGLYSYTYSAGLSIATQLFKKLRQGEDVIDDWLAVLRAGGSKTPSELANMIGVDITDNATLIDSIGFIETLIDQAIDLT</sequence>
<dbReference type="PANTHER" id="PTHR11804">
    <property type="entry name" value="PROTEASE M3 THIMET OLIGOPEPTIDASE-RELATED"/>
    <property type="match status" value="1"/>
</dbReference>
<dbReference type="CDD" id="cd09609">
    <property type="entry name" value="M3B_PepF"/>
    <property type="match status" value="1"/>
</dbReference>
<dbReference type="Pfam" id="PF01432">
    <property type="entry name" value="Peptidase_M3"/>
    <property type="match status" value="1"/>
</dbReference>
<dbReference type="InterPro" id="IPR001567">
    <property type="entry name" value="Pept_M3A_M3B_dom"/>
</dbReference>
<dbReference type="InterPro" id="IPR034009">
    <property type="entry name" value="M3B_PepF_4"/>
</dbReference>
<feature type="domain" description="Oligopeptidase F N-terminal" evidence="8">
    <location>
        <begin position="117"/>
        <end position="182"/>
    </location>
</feature>
<evidence type="ECO:0000256" key="3">
    <source>
        <dbReference type="ARBA" id="ARBA00022801"/>
    </source>
</evidence>
<dbReference type="Gene3D" id="1.20.140.70">
    <property type="entry name" value="Oligopeptidase f, N-terminal domain"/>
    <property type="match status" value="1"/>
</dbReference>
<dbReference type="EMBL" id="WFKQ01000010">
    <property type="protein sequence ID" value="MUG33115.1"/>
    <property type="molecule type" value="Genomic_DNA"/>
</dbReference>
<keyword evidence="2 6" id="KW-0479">Metal-binding</keyword>
<evidence type="ECO:0000259" key="8">
    <source>
        <dbReference type="Pfam" id="PF08439"/>
    </source>
</evidence>
<keyword evidence="3 6" id="KW-0378">Hydrolase</keyword>
<organism evidence="9 10">
    <name type="scientific">Psychrobacter sanguinis</name>
    <dbReference type="NCBI Taxonomy" id="861445"/>
    <lineage>
        <taxon>Bacteria</taxon>
        <taxon>Pseudomonadati</taxon>
        <taxon>Pseudomonadota</taxon>
        <taxon>Gammaproteobacteria</taxon>
        <taxon>Moraxellales</taxon>
        <taxon>Moraxellaceae</taxon>
        <taxon>Psychrobacter</taxon>
    </lineage>
</organism>
<comment type="caution">
    <text evidence="9">The sequence shown here is derived from an EMBL/GenBank/DDBJ whole genome shotgun (WGS) entry which is preliminary data.</text>
</comment>
<accession>A0A844M330</accession>
<comment type="function">
    <text evidence="6">Has oligopeptidase activity and degrades a variety of small bioactive peptides.</text>
</comment>
<name>A0A844M330_9GAMM</name>
<dbReference type="NCBIfam" id="TIGR00181">
    <property type="entry name" value="pepF"/>
    <property type="match status" value="1"/>
</dbReference>
<keyword evidence="4 6" id="KW-0862">Zinc</keyword>
<dbReference type="RefSeq" id="WP_155587569.1">
    <property type="nucleotide sequence ID" value="NZ_WFKQ01000010.1"/>
</dbReference>
<dbReference type="Gene3D" id="1.10.1370.20">
    <property type="entry name" value="Oligoendopeptidase f, C-terminal domain"/>
    <property type="match status" value="1"/>
</dbReference>
<dbReference type="SUPFAM" id="SSF55486">
    <property type="entry name" value="Metalloproteases ('zincins'), catalytic domain"/>
    <property type="match status" value="1"/>
</dbReference>
<dbReference type="PANTHER" id="PTHR11804:SF45">
    <property type="entry name" value="SIMILAR TO OLIGOENDOPEPTIDASE"/>
    <property type="match status" value="1"/>
</dbReference>
<dbReference type="GO" id="GO:0004222">
    <property type="term" value="F:metalloendopeptidase activity"/>
    <property type="evidence" value="ECO:0007669"/>
    <property type="project" value="UniProtKB-UniRule"/>
</dbReference>
<feature type="domain" description="Peptidase M3A/M3B catalytic" evidence="7">
    <location>
        <begin position="207"/>
        <end position="585"/>
    </location>
</feature>
<protein>
    <recommendedName>
        <fullName evidence="6">Oligopeptidase F</fullName>
        <ecNumber evidence="6">3.4.24.-</ecNumber>
    </recommendedName>
</protein>
<dbReference type="InterPro" id="IPR004438">
    <property type="entry name" value="Peptidase_M3B"/>
</dbReference>
<keyword evidence="5 6" id="KW-0482">Metalloprotease</keyword>
<gene>
    <name evidence="9" type="primary">pepF</name>
    <name evidence="9" type="ORF">GB996_09940</name>
</gene>
<dbReference type="AlphaFoldDB" id="A0A844M330"/>
<evidence type="ECO:0000256" key="2">
    <source>
        <dbReference type="ARBA" id="ARBA00022723"/>
    </source>
</evidence>
<evidence type="ECO:0000313" key="10">
    <source>
        <dbReference type="Proteomes" id="UP000442109"/>
    </source>
</evidence>
<comment type="similarity">
    <text evidence="6">Belongs to the peptidase M3B family.</text>
</comment>
<evidence type="ECO:0000313" key="9">
    <source>
        <dbReference type="EMBL" id="MUG33115.1"/>
    </source>
</evidence>
<evidence type="ECO:0000256" key="5">
    <source>
        <dbReference type="ARBA" id="ARBA00023049"/>
    </source>
</evidence>